<evidence type="ECO:0000256" key="13">
    <source>
        <dbReference type="RuleBase" id="RU003993"/>
    </source>
</evidence>
<evidence type="ECO:0000259" key="15">
    <source>
        <dbReference type="Pfam" id="PF10502"/>
    </source>
</evidence>
<dbReference type="InterPro" id="IPR019766">
    <property type="entry name" value="Sign_pep_all-beta_subdom"/>
</dbReference>
<dbReference type="InterPro" id="IPR036286">
    <property type="entry name" value="LexA/Signal_pep-like_sf"/>
</dbReference>
<evidence type="ECO:0000256" key="9">
    <source>
        <dbReference type="ARBA" id="ARBA00022801"/>
    </source>
</evidence>
<dbReference type="EC" id="3.4.21.89" evidence="4 13"/>
<dbReference type="InterPro" id="IPR000223">
    <property type="entry name" value="Pept_S26A_signal_pept_1"/>
</dbReference>
<keyword evidence="6" id="KW-1003">Cell membrane</keyword>
<dbReference type="RefSeq" id="WP_119912464.1">
    <property type="nucleotide sequence ID" value="NZ_QZCH01000045.1"/>
</dbReference>
<gene>
    <name evidence="16" type="ORF">D1Z90_19470</name>
</gene>
<evidence type="ECO:0000256" key="7">
    <source>
        <dbReference type="ARBA" id="ARBA00022670"/>
    </source>
</evidence>
<dbReference type="AlphaFoldDB" id="A0A418Y9P5"/>
<keyword evidence="7 13" id="KW-0645">Protease</keyword>
<evidence type="ECO:0000256" key="1">
    <source>
        <dbReference type="ARBA" id="ARBA00000677"/>
    </source>
</evidence>
<protein>
    <recommendedName>
        <fullName evidence="5 13">Signal peptidase I</fullName>
        <ecNumber evidence="4 13">3.4.21.89</ecNumber>
    </recommendedName>
</protein>
<dbReference type="Gene3D" id="2.170.230.10">
    <property type="match status" value="1"/>
</dbReference>
<feature type="active site" evidence="12">
    <location>
        <position position="146"/>
    </location>
</feature>
<dbReference type="EMBL" id="QZCH01000045">
    <property type="protein sequence ID" value="RJG37971.1"/>
    <property type="molecule type" value="Genomic_DNA"/>
</dbReference>
<dbReference type="GO" id="GO:0004252">
    <property type="term" value="F:serine-type endopeptidase activity"/>
    <property type="evidence" value="ECO:0007669"/>
    <property type="project" value="InterPro"/>
</dbReference>
<dbReference type="Pfam" id="PF10502">
    <property type="entry name" value="Peptidase_S26"/>
    <property type="match status" value="1"/>
</dbReference>
<dbReference type="GO" id="GO:0005886">
    <property type="term" value="C:plasma membrane"/>
    <property type="evidence" value="ECO:0007669"/>
    <property type="project" value="UniProtKB-SubCell"/>
</dbReference>
<evidence type="ECO:0000313" key="17">
    <source>
        <dbReference type="Proteomes" id="UP000283255"/>
    </source>
</evidence>
<dbReference type="InterPro" id="IPR019757">
    <property type="entry name" value="Pept_S26A_signal_pept_1_Lys-AS"/>
</dbReference>
<dbReference type="PROSITE" id="PS00501">
    <property type="entry name" value="SPASE_I_1"/>
    <property type="match status" value="1"/>
</dbReference>
<proteinExistence type="inferred from homology"/>
<keyword evidence="11" id="KW-0472">Membrane</keyword>
<evidence type="ECO:0000256" key="10">
    <source>
        <dbReference type="ARBA" id="ARBA00022989"/>
    </source>
</evidence>
<evidence type="ECO:0000256" key="4">
    <source>
        <dbReference type="ARBA" id="ARBA00013208"/>
    </source>
</evidence>
<dbReference type="PROSITE" id="PS00760">
    <property type="entry name" value="SPASE_I_2"/>
    <property type="match status" value="1"/>
</dbReference>
<dbReference type="PANTHER" id="PTHR43390:SF1">
    <property type="entry name" value="CHLOROPLAST PROCESSING PEPTIDASE"/>
    <property type="match status" value="1"/>
</dbReference>
<comment type="subcellular location">
    <subcellularLocation>
        <location evidence="2">Cell membrane</location>
        <topology evidence="2">Multi-pass membrane protein</topology>
    </subcellularLocation>
    <subcellularLocation>
        <location evidence="14">Membrane</location>
        <topology evidence="14">Multi-pass membrane protein</topology>
    </subcellularLocation>
</comment>
<dbReference type="NCBIfam" id="TIGR02227">
    <property type="entry name" value="sigpep_I_bact"/>
    <property type="match status" value="1"/>
</dbReference>
<organism evidence="16 17">
    <name type="scientific">Motilimonas pumila</name>
    <dbReference type="NCBI Taxonomy" id="2303987"/>
    <lineage>
        <taxon>Bacteria</taxon>
        <taxon>Pseudomonadati</taxon>
        <taxon>Pseudomonadota</taxon>
        <taxon>Gammaproteobacteria</taxon>
        <taxon>Alteromonadales</taxon>
        <taxon>Alteromonadales genera incertae sedis</taxon>
        <taxon>Motilimonas</taxon>
    </lineage>
</organism>
<evidence type="ECO:0000256" key="14">
    <source>
        <dbReference type="RuleBase" id="RU362042"/>
    </source>
</evidence>
<dbReference type="PRINTS" id="PR00727">
    <property type="entry name" value="LEADERPTASE"/>
</dbReference>
<keyword evidence="17" id="KW-1185">Reference proteome</keyword>
<evidence type="ECO:0000256" key="6">
    <source>
        <dbReference type="ARBA" id="ARBA00022475"/>
    </source>
</evidence>
<accession>A0A418Y9P5</accession>
<evidence type="ECO:0000256" key="3">
    <source>
        <dbReference type="ARBA" id="ARBA00009370"/>
    </source>
</evidence>
<sequence length="304" mass="33992">MANTFSLILVIATLVTGIIWAIDKFKWAPKRKAEIDAFKAKARADIDDETLASIAPQPGWVEQACSIFPVIGLVLVLRSFIYEPFQIPSGSMMPTLLIGDFILVEKFSYGVKDPVFRSKLIETGTPERGDVAVFKYPVSPNIDYIKRIIGLPGDRIIYRNKQLYIQQACSKEPCEPLTQVPLEYVEEGHFMAGSVALKEYHEALPGAAHNVLVNPARPERIPSYYQQPGTQAIEWVVPEGHYFAMGDNRDDSLDSRFWGFVPEANLVGKAVAIWISFEFDRDGSGVLPKWVPSGVRFERIGGIE</sequence>
<evidence type="ECO:0000256" key="5">
    <source>
        <dbReference type="ARBA" id="ARBA00019232"/>
    </source>
</evidence>
<name>A0A418Y9P5_9GAMM</name>
<comment type="catalytic activity">
    <reaction evidence="1 13">
        <text>Cleavage of hydrophobic, N-terminal signal or leader sequences from secreted and periplasmic proteins.</text>
        <dbReference type="EC" id="3.4.21.89"/>
    </reaction>
</comment>
<dbReference type="OrthoDB" id="9815782at2"/>
<evidence type="ECO:0000256" key="12">
    <source>
        <dbReference type="PIRSR" id="PIRSR600223-1"/>
    </source>
</evidence>
<dbReference type="GO" id="GO:0006465">
    <property type="term" value="P:signal peptide processing"/>
    <property type="evidence" value="ECO:0007669"/>
    <property type="project" value="InterPro"/>
</dbReference>
<comment type="similarity">
    <text evidence="3 14">Belongs to the peptidase S26 family.</text>
</comment>
<dbReference type="GO" id="GO:0009003">
    <property type="term" value="F:signal peptidase activity"/>
    <property type="evidence" value="ECO:0007669"/>
    <property type="project" value="UniProtKB-EC"/>
</dbReference>
<dbReference type="InterPro" id="IPR019756">
    <property type="entry name" value="Pept_S26A_signal_pept_1_Ser-AS"/>
</dbReference>
<keyword evidence="8" id="KW-0812">Transmembrane</keyword>
<dbReference type="Proteomes" id="UP000283255">
    <property type="component" value="Unassembled WGS sequence"/>
</dbReference>
<dbReference type="SUPFAM" id="SSF51306">
    <property type="entry name" value="LexA/Signal peptidase"/>
    <property type="match status" value="1"/>
</dbReference>
<feature type="active site" evidence="12">
    <location>
        <position position="91"/>
    </location>
</feature>
<reference evidence="16 17" key="2">
    <citation type="submission" date="2019-01" db="EMBL/GenBank/DDBJ databases">
        <title>Motilimonas pumilus sp. nov., isolated from the gut of sea cucumber (Apostichopus japonicus).</title>
        <authorList>
            <person name="Wang F.-Q."/>
            <person name="Ren L.-H."/>
            <person name="Lin Y.-W."/>
            <person name="Sun G.-H."/>
            <person name="Du Z.-J."/>
            <person name="Zhao J.-X."/>
            <person name="Liu X.-J."/>
            <person name="Liu L.-J."/>
        </authorList>
    </citation>
    <scope>NUCLEOTIDE SEQUENCE [LARGE SCALE GENOMIC DNA]</scope>
    <source>
        <strain evidence="16 17">PLHSC7-2</strain>
    </source>
</reference>
<keyword evidence="9 13" id="KW-0378">Hydrolase</keyword>
<comment type="caution">
    <text evidence="16">The sequence shown here is derived from an EMBL/GenBank/DDBJ whole genome shotgun (WGS) entry which is preliminary data.</text>
</comment>
<reference evidence="16 17" key="1">
    <citation type="submission" date="2018-09" db="EMBL/GenBank/DDBJ databases">
        <authorList>
            <person name="Wang F."/>
        </authorList>
    </citation>
    <scope>NUCLEOTIDE SEQUENCE [LARGE SCALE GENOMIC DNA]</scope>
    <source>
        <strain evidence="16 17">PLHSC7-2</strain>
    </source>
</reference>
<feature type="domain" description="Peptidase S26" evidence="15">
    <location>
        <begin position="62"/>
        <end position="274"/>
    </location>
</feature>
<dbReference type="Gene3D" id="2.10.109.10">
    <property type="entry name" value="Umud Fragment, subunit A"/>
    <property type="match status" value="1"/>
</dbReference>
<dbReference type="NCBIfam" id="NF008114">
    <property type="entry name" value="PRK10861.1"/>
    <property type="match status" value="1"/>
</dbReference>
<dbReference type="PANTHER" id="PTHR43390">
    <property type="entry name" value="SIGNAL PEPTIDASE I"/>
    <property type="match status" value="1"/>
</dbReference>
<keyword evidence="10" id="KW-1133">Transmembrane helix</keyword>
<evidence type="ECO:0000313" key="16">
    <source>
        <dbReference type="EMBL" id="RJG37971.1"/>
    </source>
</evidence>
<evidence type="ECO:0000256" key="2">
    <source>
        <dbReference type="ARBA" id="ARBA00004651"/>
    </source>
</evidence>
<evidence type="ECO:0000256" key="8">
    <source>
        <dbReference type="ARBA" id="ARBA00022692"/>
    </source>
</evidence>
<dbReference type="CDD" id="cd06530">
    <property type="entry name" value="S26_SPase_I"/>
    <property type="match status" value="1"/>
</dbReference>
<dbReference type="InterPro" id="IPR019533">
    <property type="entry name" value="Peptidase_S26"/>
</dbReference>
<evidence type="ECO:0000256" key="11">
    <source>
        <dbReference type="ARBA" id="ARBA00023136"/>
    </source>
</evidence>